<comment type="caution">
    <text evidence="1">The sequence shown here is derived from an EMBL/GenBank/DDBJ whole genome shotgun (WGS) entry which is preliminary data.</text>
</comment>
<sequence length="575" mass="64877">MATFHQVQNLNINDLVLKLEVNVNNYVSIRKTSAPDIERNIQSILSWAEDERANEKQKFEGSKIAEVGILLEKCADSLQSLSSEDPIQFMKGCLSIASSVDVLDGGPYGNPSKAICGILASILSASSPKEPDLVTLFTNKVHAELLEFNQELKPLRQTFEGLRSRVKNMNACLKQLKSVPNHVDLPDKILYETNFPQFIGEVAHYFVEGLKLFSKEEEIKSCLMSMVIYCNAQTALFLLLTNILVTFQSTGHETKMVKILLDTQIQDAKEKLGFLSQEMYLRMSSLFTMHTYSGEPLTEDDLRKIVTLRDVGQCRHLPTYAIIEGFREGLGMPTIQKTIVGLFEGIEGVIIGPKDIIHRYPQPQTKGDNHYFQLINHSHFPVIVMCGRVGSELNGLKFYQDVPPYSSYEHVATKSGWTFSAGGVFIMDVSGEVTSSENAPEMQNHKVFEFGLSNPAIGPCQLAFLQKNPHLGFHSTGKDCWQRMKSNDSPPIYVEHCNKHYVVSGGYTDFQCFNDTHNFPGKNGCRTWRFVIQEYDPLKDLEADWSFFFSGSKAMGIWGRSQWENDLSRIMKSQQ</sequence>
<dbReference type="EMBL" id="JARQWQ010000058">
    <property type="protein sequence ID" value="KAK2556078.1"/>
    <property type="molecule type" value="Genomic_DNA"/>
</dbReference>
<proteinExistence type="predicted"/>
<evidence type="ECO:0000313" key="2">
    <source>
        <dbReference type="Proteomes" id="UP001249851"/>
    </source>
</evidence>
<protein>
    <submittedName>
        <fullName evidence="1">Uncharacterized protein</fullName>
    </submittedName>
</protein>
<gene>
    <name evidence="1" type="ORF">P5673_022094</name>
</gene>
<name>A0AAD9Q7J7_ACRCE</name>
<accession>A0AAD9Q7J7</accession>
<keyword evidence="2" id="KW-1185">Reference proteome</keyword>
<evidence type="ECO:0000313" key="1">
    <source>
        <dbReference type="EMBL" id="KAK2556078.1"/>
    </source>
</evidence>
<reference evidence="1" key="1">
    <citation type="journal article" date="2023" name="G3 (Bethesda)">
        <title>Whole genome assembly and annotation of the endangered Caribbean coral Acropora cervicornis.</title>
        <authorList>
            <person name="Selwyn J.D."/>
            <person name="Vollmer S.V."/>
        </authorList>
    </citation>
    <scope>NUCLEOTIDE SEQUENCE</scope>
    <source>
        <strain evidence="1">K2</strain>
    </source>
</reference>
<organism evidence="1 2">
    <name type="scientific">Acropora cervicornis</name>
    <name type="common">Staghorn coral</name>
    <dbReference type="NCBI Taxonomy" id="6130"/>
    <lineage>
        <taxon>Eukaryota</taxon>
        <taxon>Metazoa</taxon>
        <taxon>Cnidaria</taxon>
        <taxon>Anthozoa</taxon>
        <taxon>Hexacorallia</taxon>
        <taxon>Scleractinia</taxon>
        <taxon>Astrocoeniina</taxon>
        <taxon>Acroporidae</taxon>
        <taxon>Acropora</taxon>
    </lineage>
</organism>
<dbReference type="Proteomes" id="UP001249851">
    <property type="component" value="Unassembled WGS sequence"/>
</dbReference>
<reference evidence="1" key="2">
    <citation type="journal article" date="2023" name="Science">
        <title>Genomic signatures of disease resistance in endangered staghorn corals.</title>
        <authorList>
            <person name="Vollmer S.V."/>
            <person name="Selwyn J.D."/>
            <person name="Despard B.A."/>
            <person name="Roesel C.L."/>
        </authorList>
    </citation>
    <scope>NUCLEOTIDE SEQUENCE</scope>
    <source>
        <strain evidence="1">K2</strain>
    </source>
</reference>
<dbReference type="AlphaFoldDB" id="A0AAD9Q7J7"/>